<dbReference type="InterPro" id="IPR003961">
    <property type="entry name" value="FN3_dom"/>
</dbReference>
<feature type="domain" description="Cadherin" evidence="5">
    <location>
        <begin position="1521"/>
        <end position="1628"/>
    </location>
</feature>
<keyword evidence="4" id="KW-0325">Glycoprotein</keyword>
<feature type="domain" description="Cadherin" evidence="5">
    <location>
        <begin position="1634"/>
        <end position="1725"/>
    </location>
</feature>
<dbReference type="SMART" id="SM00060">
    <property type="entry name" value="FN3"/>
    <property type="match status" value="4"/>
</dbReference>
<evidence type="ECO:0000313" key="7">
    <source>
        <dbReference type="Proteomes" id="UP001528920"/>
    </source>
</evidence>
<accession>A0ABT5VYE0</accession>
<gene>
    <name evidence="6" type="ORF">L3049_20755</name>
</gene>
<proteinExistence type="predicted"/>
<dbReference type="InterPro" id="IPR050174">
    <property type="entry name" value="Protocadherin/Cadherin-CA"/>
</dbReference>
<feature type="domain" description="Cadherin" evidence="5">
    <location>
        <begin position="1731"/>
        <end position="1822"/>
    </location>
</feature>
<comment type="caution">
    <text evidence="6">The sequence shown here is derived from an EMBL/GenBank/DDBJ whole genome shotgun (WGS) entry which is preliminary data.</text>
</comment>
<evidence type="ECO:0000256" key="1">
    <source>
        <dbReference type="ARBA" id="ARBA00004167"/>
    </source>
</evidence>
<keyword evidence="3" id="KW-0472">Membrane</keyword>
<dbReference type="InterPro" id="IPR036116">
    <property type="entry name" value="FN3_sf"/>
</dbReference>
<dbReference type="SUPFAM" id="SSF49313">
    <property type="entry name" value="Cadherin-like"/>
    <property type="match status" value="8"/>
</dbReference>
<evidence type="ECO:0000256" key="3">
    <source>
        <dbReference type="ARBA" id="ARBA00022989"/>
    </source>
</evidence>
<organism evidence="6 7">
    <name type="scientific">Paralabilibaculum antarcticum</name>
    <dbReference type="NCBI Taxonomy" id="2912572"/>
    <lineage>
        <taxon>Bacteria</taxon>
        <taxon>Pseudomonadati</taxon>
        <taxon>Bacteroidota</taxon>
        <taxon>Bacteroidia</taxon>
        <taxon>Marinilabiliales</taxon>
        <taxon>Marinifilaceae</taxon>
        <taxon>Paralabilibaculum</taxon>
    </lineage>
</organism>
<feature type="domain" description="Cadherin" evidence="5">
    <location>
        <begin position="1318"/>
        <end position="1404"/>
    </location>
</feature>
<dbReference type="PRINTS" id="PR00205">
    <property type="entry name" value="CADHERIN"/>
</dbReference>
<dbReference type="CDD" id="cd11304">
    <property type="entry name" value="Cadherin_repeat"/>
    <property type="match status" value="8"/>
</dbReference>
<dbReference type="RefSeq" id="WP_275111759.1">
    <property type="nucleotide sequence ID" value="NZ_JAKJSC010000011.1"/>
</dbReference>
<dbReference type="InterPro" id="IPR015919">
    <property type="entry name" value="Cadherin-like_sf"/>
</dbReference>
<keyword evidence="2" id="KW-0812">Transmembrane</keyword>
<dbReference type="InterPro" id="IPR013783">
    <property type="entry name" value="Ig-like_fold"/>
</dbReference>
<keyword evidence="3" id="KW-1133">Transmembrane helix</keyword>
<feature type="non-terminal residue" evidence="6">
    <location>
        <position position="1884"/>
    </location>
</feature>
<evidence type="ECO:0000256" key="2">
    <source>
        <dbReference type="ARBA" id="ARBA00022692"/>
    </source>
</evidence>
<evidence type="ECO:0000259" key="5">
    <source>
        <dbReference type="PROSITE" id="PS50268"/>
    </source>
</evidence>
<dbReference type="PANTHER" id="PTHR24028:SF328">
    <property type="entry name" value="CADHERIN-3"/>
    <property type="match status" value="1"/>
</dbReference>
<feature type="domain" description="Cadherin" evidence="5">
    <location>
        <begin position="979"/>
        <end position="1068"/>
    </location>
</feature>
<dbReference type="EMBL" id="JAKJSC010000011">
    <property type="protein sequence ID" value="MDE5420428.1"/>
    <property type="molecule type" value="Genomic_DNA"/>
</dbReference>
<dbReference type="Proteomes" id="UP001528920">
    <property type="component" value="Unassembled WGS sequence"/>
</dbReference>
<dbReference type="InterPro" id="IPR002126">
    <property type="entry name" value="Cadherin-like_dom"/>
</dbReference>
<comment type="subcellular location">
    <subcellularLocation>
        <location evidence="1">Membrane</location>
        <topology evidence="1">Single-pass membrane protein</topology>
    </subcellularLocation>
</comment>
<evidence type="ECO:0000313" key="6">
    <source>
        <dbReference type="EMBL" id="MDE5420428.1"/>
    </source>
</evidence>
<feature type="domain" description="Cadherin" evidence="5">
    <location>
        <begin position="1095"/>
        <end position="1180"/>
    </location>
</feature>
<dbReference type="SUPFAM" id="SSF49265">
    <property type="entry name" value="Fibronectin type III"/>
    <property type="match status" value="2"/>
</dbReference>
<dbReference type="SMART" id="SM00112">
    <property type="entry name" value="CA"/>
    <property type="match status" value="8"/>
</dbReference>
<feature type="domain" description="Cadherin" evidence="5">
    <location>
        <begin position="1206"/>
        <end position="1292"/>
    </location>
</feature>
<name>A0ABT5VYE0_9BACT</name>
<protein>
    <recommendedName>
        <fullName evidence="5">Cadherin domain-containing protein</fullName>
    </recommendedName>
</protein>
<reference evidence="6 7" key="1">
    <citation type="submission" date="2022-01" db="EMBL/GenBank/DDBJ databases">
        <title>Labilibaculum sp. nov, a marine bacterium isolated from Antarctica.</title>
        <authorList>
            <person name="Dai W."/>
        </authorList>
    </citation>
    <scope>NUCLEOTIDE SEQUENCE [LARGE SCALE GENOMIC DNA]</scope>
    <source>
        <strain evidence="6 7">DW002</strain>
    </source>
</reference>
<dbReference type="PANTHER" id="PTHR24028">
    <property type="entry name" value="CADHERIN-87A"/>
    <property type="match status" value="1"/>
</dbReference>
<evidence type="ECO:0000256" key="4">
    <source>
        <dbReference type="ARBA" id="ARBA00023180"/>
    </source>
</evidence>
<sequence>MRKIYSQLDIKRLFTYIFLVAVLLVSNLNSSYAEGFRELVNDTPNDVQTNFGKNQWARAGGPENRRLNIYIKNPAIEVVYFGWSSAGEAYKIYDPNGNLVYSNTTIANGTVRSEIIAGPEQTQNDPSDGYSTGSGAQEQIYVPAAGSPSGNYYLEFDDGNNQNYWDITVATTGSPGIAQKGRVWSMIWWFNMGGWNSNDSFEATLYAYSTDGFVSKVDYSGSDFRPYVFSVYYNDKGPGTSGNLEEDRKSVAGDQGEPSFPVFLNPPPQEIMPSAEFGDFASVPTITRTAASGSNKFSFNVESTQSGSYNILLNLQGSTVTPQFDNASGTKDRLLVYDVIPQPGETAPYVRAIPWDGKDGQGSDVNLPDGYNLNFVVSYTDGGSNFPTFDAEYLYNGLTVSQVRPSNGYIVKLFWDDSDLTGDPTKRELNGASSPAHTWNAASYGNERTINTWWYCNVVSGGSKTLPLPGLSATAPTVQATNIRFSEVGQSAMKINWTDGNGSQRVVFVKEANSGSALPADNASYTANTIFESGTQIGSTGWYCVYNGASSSSVVVTGLTEDTEYQVMVCEYNVGGTGEIYNTDTATDNPMNQRTATVVQAKDISFSNVVANSMTVNWTNGTGTRRLAFIKPTLAGTPTPVNNVTYSANASFGLGDPIGTSGWYCIYNGTGTTVDVSNLASDTDYKVMVLEYFGSDGNENYVTVTNTNNPNTVKTSNLSPAHHIVFSNVGTTDMDIAWIDGDGTARQVFVKQTSSTTDITMPVDGVSYSSNSTFESGAQIGTSGWYCVYEGSGSSVSINGLDPSTEYRVMVADYVNDHEYIDGTVATNPLNQATLGVTPDVQATNILFSDVTSSEMKLDWTDGNGVKRVVFAKQTTSGQPFAVDGITYTANLGFELGDQIGSTGWYCIYNGNGSSVVVNNLLADTDYRFMVCEYNYSASGELYLTSVATLNPQNQKTLVANIYTPVITAVDKTINEGVTFVETVTATDDDSGDTKLFSISGVDALLFNIDPSTGDLSFKLGPDYEIPGDNGGDNDYNLTVTVTDAVGHFDSEDIKVTVVGINDNAPVIINHSSNPTASINYAENGTADVIDWNGTDADGETENGGGLTYALTGADAALFTLDTATGVLVFKSSPDFEDKKDAGANNVYDVIVTVSDANSATDVQALAVTVTAVNDNAPVITNHSSDASAAINYAENGTGDVIDWNATDADGETENGGGLTYALTGADAALFTLDPATGVLVFKSSPDFEDKKDAGANNVYDVIVTVSDANSATDVQALAITITAVNDNAPVITNHSSNPTASINYAENGTADVIDWNATDADGETENGGGLTYALTGVDAALFTLDSATGVLVFKSSPDFEDEKDVGANNVYDVIVTVSDANSATDVQAIAITVTSVNTNSPIITNHSSNPTASINYAENGTADVIDWNATDADGETENGGGLTYALTGADASLFTLNAATGILVFKSSPDFEDKKDVGANNVYDVIVTVSDANSATDVQALAITVTSVNTNSPVITNHSSNPTASINYAENGTANVIDWNATDGDGETENGGGLTYALTGVDASLFTLNTATGVLVFKSSPDFEDKKDTGANNVYDVIVTVKDDVNHTDVQALAITITAVNDNAPALADGNNTIPENSANGTEAYVLSGADADAGTVFTYTMPVDAAYEIVGDKILVKDGSLLDYEGAANGTRILTVTVSDGTNSSDATITINLSPVNDNTPALADGNNTIPENSANGTEAYVLSGTDADAGTVFTYSMPVNAAYEILGDKILVKDGSLLDYEGAANGTRILTVTVSDGTNSSDATITINLSPVNDNTPALADGNNTIPENSANGTEAYVLSGTDADAGTVFTYSMPVDAAYEIVGDKILVKDGSLLDYEAPS</sequence>
<feature type="domain" description="Cadherin" evidence="5">
    <location>
        <begin position="1430"/>
        <end position="1516"/>
    </location>
</feature>
<dbReference type="PROSITE" id="PS50268">
    <property type="entry name" value="CADHERIN_2"/>
    <property type="match status" value="8"/>
</dbReference>
<dbReference type="Gene3D" id="2.60.40.60">
    <property type="entry name" value="Cadherins"/>
    <property type="match status" value="8"/>
</dbReference>
<keyword evidence="7" id="KW-1185">Reference proteome</keyword>
<dbReference type="Gene3D" id="2.60.40.10">
    <property type="entry name" value="Immunoglobulins"/>
    <property type="match status" value="2"/>
</dbReference>